<dbReference type="EMBL" id="CAUYUJ010011547">
    <property type="protein sequence ID" value="CAK0832067.1"/>
    <property type="molecule type" value="Genomic_DNA"/>
</dbReference>
<feature type="region of interest" description="Disordered" evidence="1">
    <location>
        <begin position="212"/>
        <end position="307"/>
    </location>
</feature>
<sequence length="329" mass="36252">MWSTENSRRSAGSPAPAVSLGRRALACARGGGRALGARRLPEATRRGGRSAGAPRKRHVRCQRSGKEGERERGERNKNEKEKERERERKRKRERERECERRLSPQLTTAPLAPQTARRHSRGLHVTRPGRRGSVQQGDAEASPGAGKARMAARWWHRTTVHAPVRREGPHQLAGTRQHWRWCPEHPRPSGGPPEALLARALGLTGRGAHEALVRGAPPAEAAGERRRGGERRQGARRREGGPTWRRGRPAGRRRPGAGRGRTCGSGGQARPLPSRARVRPRAPRGERLRRPSAEAAPGPTASAGPFASSLRGRRIYNVNMFGRCRLGIV</sequence>
<feature type="compositionally biased region" description="Basic residues" evidence="1">
    <location>
        <begin position="116"/>
        <end position="130"/>
    </location>
</feature>
<evidence type="ECO:0000313" key="2">
    <source>
        <dbReference type="EMBL" id="CAK0832067.1"/>
    </source>
</evidence>
<evidence type="ECO:0000256" key="1">
    <source>
        <dbReference type="SAM" id="MobiDB-lite"/>
    </source>
</evidence>
<feature type="compositionally biased region" description="Basic and acidic residues" evidence="1">
    <location>
        <begin position="283"/>
        <end position="292"/>
    </location>
</feature>
<organism evidence="2 3">
    <name type="scientific">Prorocentrum cordatum</name>
    <dbReference type="NCBI Taxonomy" id="2364126"/>
    <lineage>
        <taxon>Eukaryota</taxon>
        <taxon>Sar</taxon>
        <taxon>Alveolata</taxon>
        <taxon>Dinophyceae</taxon>
        <taxon>Prorocentrales</taxon>
        <taxon>Prorocentraceae</taxon>
        <taxon>Prorocentrum</taxon>
    </lineage>
</organism>
<feature type="compositionally biased region" description="Basic residues" evidence="1">
    <location>
        <begin position="54"/>
        <end position="63"/>
    </location>
</feature>
<feature type="compositionally biased region" description="Basic and acidic residues" evidence="1">
    <location>
        <begin position="222"/>
        <end position="240"/>
    </location>
</feature>
<feature type="compositionally biased region" description="Basic residues" evidence="1">
    <location>
        <begin position="245"/>
        <end position="256"/>
    </location>
</feature>
<dbReference type="Proteomes" id="UP001189429">
    <property type="component" value="Unassembled WGS sequence"/>
</dbReference>
<protein>
    <submittedName>
        <fullName evidence="2">Uncharacterized protein</fullName>
    </submittedName>
</protein>
<proteinExistence type="predicted"/>
<comment type="caution">
    <text evidence="2">The sequence shown here is derived from an EMBL/GenBank/DDBJ whole genome shotgun (WGS) entry which is preliminary data.</text>
</comment>
<gene>
    <name evidence="2" type="ORF">PCOR1329_LOCUS30196</name>
</gene>
<feature type="compositionally biased region" description="Basic and acidic residues" evidence="1">
    <location>
        <begin position="64"/>
        <end position="86"/>
    </location>
</feature>
<name>A0ABN9SJY0_9DINO</name>
<feature type="region of interest" description="Disordered" evidence="1">
    <location>
        <begin position="1"/>
        <end position="20"/>
    </location>
</feature>
<feature type="region of interest" description="Disordered" evidence="1">
    <location>
        <begin position="30"/>
        <end position="150"/>
    </location>
</feature>
<feature type="compositionally biased region" description="Gly residues" evidence="1">
    <location>
        <begin position="257"/>
        <end position="267"/>
    </location>
</feature>
<accession>A0ABN9SJY0</accession>
<keyword evidence="3" id="KW-1185">Reference proteome</keyword>
<reference evidence="2" key="1">
    <citation type="submission" date="2023-10" db="EMBL/GenBank/DDBJ databases">
        <authorList>
            <person name="Chen Y."/>
            <person name="Shah S."/>
            <person name="Dougan E. K."/>
            <person name="Thang M."/>
            <person name="Chan C."/>
        </authorList>
    </citation>
    <scope>NUCLEOTIDE SEQUENCE [LARGE SCALE GENOMIC DNA]</scope>
</reference>
<evidence type="ECO:0000313" key="3">
    <source>
        <dbReference type="Proteomes" id="UP001189429"/>
    </source>
</evidence>